<dbReference type="EMBL" id="OV651821">
    <property type="protein sequence ID" value="CAH1115789.1"/>
    <property type="molecule type" value="Genomic_DNA"/>
</dbReference>
<evidence type="ECO:0000313" key="2">
    <source>
        <dbReference type="Proteomes" id="UP001153636"/>
    </source>
</evidence>
<dbReference type="AlphaFoldDB" id="A0A9P0GJF9"/>
<sequence length="211" mass="24051">MLQTTGLDAAAYIFLGFVHNIYLPNIIISQGNRTCNDKKEEFMVAINGCFINETGRSEFNMHGYPNPYKSVLKKCSVMPQLNECFNSRISIYQDCLNSTHRNGIEVWKNIDKEVTAYVCNDNAQIAKDLFDKSDRSCYNKGISDLVNKCFLNYNNPLPLYDIEGISKQCSQLEDVESCFENNEPLNCYQNVSTKVSKKIIGILKSYICKNN</sequence>
<accession>A0A9P0GJF9</accession>
<dbReference type="Pfam" id="PF07165">
    <property type="entry name" value="DUF1397"/>
    <property type="match status" value="1"/>
</dbReference>
<reference evidence="1" key="1">
    <citation type="submission" date="2022-01" db="EMBL/GenBank/DDBJ databases">
        <authorList>
            <person name="King R."/>
        </authorList>
    </citation>
    <scope>NUCLEOTIDE SEQUENCE</scope>
</reference>
<proteinExistence type="predicted"/>
<protein>
    <submittedName>
        <fullName evidence="1">Uncharacterized protein</fullName>
    </submittedName>
</protein>
<gene>
    <name evidence="1" type="ORF">PSYICH_LOCUS14927</name>
</gene>
<organism evidence="1 2">
    <name type="scientific">Psylliodes chrysocephalus</name>
    <dbReference type="NCBI Taxonomy" id="3402493"/>
    <lineage>
        <taxon>Eukaryota</taxon>
        <taxon>Metazoa</taxon>
        <taxon>Ecdysozoa</taxon>
        <taxon>Arthropoda</taxon>
        <taxon>Hexapoda</taxon>
        <taxon>Insecta</taxon>
        <taxon>Pterygota</taxon>
        <taxon>Neoptera</taxon>
        <taxon>Endopterygota</taxon>
        <taxon>Coleoptera</taxon>
        <taxon>Polyphaga</taxon>
        <taxon>Cucujiformia</taxon>
        <taxon>Chrysomeloidea</taxon>
        <taxon>Chrysomelidae</taxon>
        <taxon>Galerucinae</taxon>
        <taxon>Alticini</taxon>
        <taxon>Psylliodes</taxon>
    </lineage>
</organism>
<dbReference type="Proteomes" id="UP001153636">
    <property type="component" value="Chromosome 9"/>
</dbReference>
<evidence type="ECO:0000313" key="1">
    <source>
        <dbReference type="EMBL" id="CAH1115789.1"/>
    </source>
</evidence>
<name>A0A9P0GJF9_9CUCU</name>
<dbReference type="OrthoDB" id="6659409at2759"/>
<keyword evidence="2" id="KW-1185">Reference proteome</keyword>
<dbReference type="InterPro" id="IPR009832">
    <property type="entry name" value="DUF1397"/>
</dbReference>